<dbReference type="InterPro" id="IPR039594">
    <property type="entry name" value="FBXO34/46"/>
</dbReference>
<dbReference type="InterPro" id="IPR001810">
    <property type="entry name" value="F-box_dom"/>
</dbReference>
<evidence type="ECO:0000256" key="2">
    <source>
        <dbReference type="SAM" id="MobiDB-lite"/>
    </source>
</evidence>
<reference evidence="4" key="1">
    <citation type="submission" date="2025-08" db="UniProtKB">
        <authorList>
            <consortium name="Ensembl"/>
        </authorList>
    </citation>
    <scope>IDENTIFICATION</scope>
</reference>
<evidence type="ECO:0000313" key="4">
    <source>
        <dbReference type="Ensembl" id="ENSFHEP00000023908.1"/>
    </source>
</evidence>
<dbReference type="PROSITE" id="PS50181">
    <property type="entry name" value="FBOX"/>
    <property type="match status" value="1"/>
</dbReference>
<proteinExistence type="predicted"/>
<organism evidence="4 5">
    <name type="scientific">Fundulus heteroclitus</name>
    <name type="common">Killifish</name>
    <name type="synonym">Mummichog</name>
    <dbReference type="NCBI Taxonomy" id="8078"/>
    <lineage>
        <taxon>Eukaryota</taxon>
        <taxon>Metazoa</taxon>
        <taxon>Chordata</taxon>
        <taxon>Craniata</taxon>
        <taxon>Vertebrata</taxon>
        <taxon>Euteleostomi</taxon>
        <taxon>Actinopterygii</taxon>
        <taxon>Neopterygii</taxon>
        <taxon>Teleostei</taxon>
        <taxon>Neoteleostei</taxon>
        <taxon>Acanthomorphata</taxon>
        <taxon>Ovalentaria</taxon>
        <taxon>Atherinomorphae</taxon>
        <taxon>Cyprinodontiformes</taxon>
        <taxon>Fundulidae</taxon>
        <taxon>Fundulus</taxon>
    </lineage>
</organism>
<dbReference type="SUPFAM" id="SSF81383">
    <property type="entry name" value="F-box domain"/>
    <property type="match status" value="1"/>
</dbReference>
<dbReference type="AlphaFoldDB" id="A0A3Q2QA41"/>
<name>A0A3Q2QA41_FUNHE</name>
<evidence type="ECO:0000259" key="3">
    <source>
        <dbReference type="PROSITE" id="PS50181"/>
    </source>
</evidence>
<feature type="compositionally biased region" description="Basic and acidic residues" evidence="2">
    <location>
        <begin position="202"/>
        <end position="222"/>
    </location>
</feature>
<keyword evidence="1" id="KW-0833">Ubl conjugation pathway</keyword>
<dbReference type="Proteomes" id="UP000265000">
    <property type="component" value="Unplaced"/>
</dbReference>
<accession>A0A3Q2QA41</accession>
<dbReference type="Ensembl" id="ENSFHET00000009134.1">
    <property type="protein sequence ID" value="ENSFHEP00000023908.1"/>
    <property type="gene ID" value="ENSFHEG00000005190.1"/>
</dbReference>
<sequence length="636" mass="69924">MSAMHLRSYPKLLHSELHLNATPVQVSSQRSILFGSQQKTLMRNMSSNQRNISTSRIPLSFISTNTLCYNTNGASLHLKVPCGTTVQQLASPTSRSISPLGTCRTTAEDADPALNVWTVIRPGHVREKIAMFASEGRGTDGADSSDHSSASCLSCCDAAGMACTNSSTLTGQLRAVKAKGSWDENSSAKRRRRSLNIQNHQLDQRSHYLSKPHCEPKPKSRYSESTVGSCGEAPVSAEEEQKVSVVEMVAFLEHRANELQPNLKPLLNLQRSSTTITLSKTTRPDIREGEEPEIIKVSEMVAKLESECLRTTETSLSRSNSLKRTVGRVLLAGGQKNFGPCHSAPQSEASVPPEALNCCKKPIRSSQAVRVEPPATDAPLGVSAPPSADPAETLQEVSGKTPTAPPQPVEQEPLPGLLFLSPVNAESKLCTPHYRTSFYLEPTLPPASYAVSTSQPPEKNKDNKTVGFPSCSITVPLGRSASVSQDFLKVRQRLQQLLAPQSYLLMLPHHLLVNMLLLLPTQSLAALKCTCSYFKFIIENYGVRPADSLWVADPRYRDDPCKQCKKRYCPGDVSLCRWHHKPYCQSLPYGPGYWMCCHGAQRDAPGCNVGLHDNRWVPAFHSINVPIYRRNYSHES</sequence>
<feature type="region of interest" description="Disordered" evidence="2">
    <location>
        <begin position="369"/>
        <end position="410"/>
    </location>
</feature>
<dbReference type="PANTHER" id="PTHR16271">
    <property type="entry name" value="F-BOX ONLY PROTEIN 34/46 FAMILY MEMBER"/>
    <property type="match status" value="1"/>
</dbReference>
<feature type="domain" description="F-box" evidence="3">
    <location>
        <begin position="501"/>
        <end position="553"/>
    </location>
</feature>
<evidence type="ECO:0000313" key="5">
    <source>
        <dbReference type="Proteomes" id="UP000265000"/>
    </source>
</evidence>
<dbReference type="PANTHER" id="PTHR16271:SF11">
    <property type="entry name" value="F-BOX ONLY PROTEIN 34"/>
    <property type="match status" value="1"/>
</dbReference>
<reference evidence="4" key="2">
    <citation type="submission" date="2025-09" db="UniProtKB">
        <authorList>
            <consortium name="Ensembl"/>
        </authorList>
    </citation>
    <scope>IDENTIFICATION</scope>
</reference>
<dbReference type="GeneTree" id="ENSGT00530000064222"/>
<dbReference type="STRING" id="8078.ENSFHEP00000023908"/>
<feature type="region of interest" description="Disordered" evidence="2">
    <location>
        <begin position="177"/>
        <end position="227"/>
    </location>
</feature>
<dbReference type="InterPro" id="IPR036047">
    <property type="entry name" value="F-box-like_dom_sf"/>
</dbReference>
<evidence type="ECO:0000256" key="1">
    <source>
        <dbReference type="ARBA" id="ARBA00022786"/>
    </source>
</evidence>
<protein>
    <submittedName>
        <fullName evidence="4">F-box protein 34</fullName>
    </submittedName>
</protein>
<keyword evidence="5" id="KW-1185">Reference proteome</keyword>